<dbReference type="PANTHER" id="PTHR34814">
    <property type="entry name" value="NITROSOGUANIDINE RESISTANCE PROTEIN SNG1"/>
    <property type="match status" value="1"/>
</dbReference>
<evidence type="ECO:0000313" key="4">
    <source>
        <dbReference type="EMBL" id="KAK5537412.1"/>
    </source>
</evidence>
<feature type="transmembrane region" description="Helical" evidence="2">
    <location>
        <begin position="345"/>
        <end position="372"/>
    </location>
</feature>
<keyword evidence="2" id="KW-0812">Transmembrane</keyword>
<feature type="transmembrane region" description="Helical" evidence="2">
    <location>
        <begin position="483"/>
        <end position="506"/>
    </location>
</feature>
<keyword evidence="2" id="KW-0472">Membrane</keyword>
<evidence type="ECO:0000256" key="1">
    <source>
        <dbReference type="SAM" id="MobiDB-lite"/>
    </source>
</evidence>
<dbReference type="Proteomes" id="UP001345827">
    <property type="component" value="Unassembled WGS sequence"/>
</dbReference>
<dbReference type="InterPro" id="IPR022703">
    <property type="entry name" value="DUF3533"/>
</dbReference>
<proteinExistence type="predicted"/>
<feature type="transmembrane region" description="Helical" evidence="2">
    <location>
        <begin position="305"/>
        <end position="324"/>
    </location>
</feature>
<reference evidence="4 5" key="1">
    <citation type="submission" date="2023-06" db="EMBL/GenBank/DDBJ databases">
        <title>Black Yeasts Isolated from many extreme environments.</title>
        <authorList>
            <person name="Coleine C."/>
            <person name="Stajich J.E."/>
            <person name="Selbmann L."/>
        </authorList>
    </citation>
    <scope>NUCLEOTIDE SEQUENCE [LARGE SCALE GENOMIC DNA]</scope>
    <source>
        <strain evidence="4 5">CCFEE 5887</strain>
    </source>
</reference>
<dbReference type="PANTHER" id="PTHR34814:SF1">
    <property type="entry name" value="NITROSOGUANIDINE RESISTANCE PROTEIN SNG1"/>
    <property type="match status" value="1"/>
</dbReference>
<feature type="compositionally biased region" description="Basic and acidic residues" evidence="1">
    <location>
        <begin position="54"/>
        <end position="69"/>
    </location>
</feature>
<comment type="caution">
    <text evidence="4">The sequence shown here is derived from an EMBL/GenBank/DDBJ whole genome shotgun (WGS) entry which is preliminary data.</text>
</comment>
<feature type="transmembrane region" description="Helical" evidence="2">
    <location>
        <begin position="95"/>
        <end position="116"/>
    </location>
</feature>
<feature type="region of interest" description="Disordered" evidence="1">
    <location>
        <begin position="1"/>
        <end position="75"/>
    </location>
</feature>
<keyword evidence="2" id="KW-1133">Transmembrane helix</keyword>
<protein>
    <recommendedName>
        <fullName evidence="3">DUF3533 domain-containing protein</fullName>
    </recommendedName>
</protein>
<dbReference type="GO" id="GO:0016020">
    <property type="term" value="C:membrane"/>
    <property type="evidence" value="ECO:0007669"/>
    <property type="project" value="TreeGrafter"/>
</dbReference>
<accession>A0AAV9Q9Z4</accession>
<name>A0AAV9Q9Z4_9PEZI</name>
<keyword evidence="5" id="KW-1185">Reference proteome</keyword>
<evidence type="ECO:0000256" key="2">
    <source>
        <dbReference type="SAM" id="Phobius"/>
    </source>
</evidence>
<dbReference type="EMBL" id="JAXLQG010000007">
    <property type="protein sequence ID" value="KAK5537412.1"/>
    <property type="molecule type" value="Genomic_DNA"/>
</dbReference>
<sequence length="527" mass="58777">MAGYRETTANTGRSSSDRTLDAQGSGSSSPRKAVQQELESERMEARRGRGRGRGRPDIEPRRGDEEKNDPNNPPLPVSLFHSSLRPVWKEVSAKWLATVLILFTFILCILSLYWAVLFHVEENLSALTVAVVSFDSQVPPYESTTPLVGPVIERLAREQAAIPTGTPGYVVQPPSNYGNDPFAVRQAVYDEHVWAAIIVNANATTLLQQAVATGNQSYQPLGACELIINTARDQDTYYNYLMPLLSQFQVSATSTFGEQWIRTVLSNTSLDAGTYTRAPQALNPAIGFSMIDLRPFSPTQVTPSVTIGLIYLIIIAFFSFSFFLPVYTKFIIPKGHPPMHFWQLVLVRLFATTAAYCLMSLAYSLVSLAFQIPFSNTGPHSDTQPATNPDAYGKATFVVYWMLNWVGMYALGLASENVTMVIGQPWTALWLIFWVISNVSTSFYAISLAPGFFKFGYAWPLHHIVNGSRTILFDTHSRIGLNFGVLLAWCAVNTLLFPFCCVFMRWKTNKELARKVPRRTIKYLVDG</sequence>
<dbReference type="AlphaFoldDB" id="A0AAV9Q9Z4"/>
<dbReference type="Pfam" id="PF12051">
    <property type="entry name" value="DUF3533"/>
    <property type="match status" value="1"/>
</dbReference>
<feature type="domain" description="DUF3533" evidence="3">
    <location>
        <begin position="99"/>
        <end position="495"/>
    </location>
</feature>
<gene>
    <name evidence="4" type="ORF">LTR25_004663</name>
</gene>
<organism evidence="4 5">
    <name type="scientific">Vermiconidia calcicola</name>
    <dbReference type="NCBI Taxonomy" id="1690605"/>
    <lineage>
        <taxon>Eukaryota</taxon>
        <taxon>Fungi</taxon>
        <taxon>Dikarya</taxon>
        <taxon>Ascomycota</taxon>
        <taxon>Pezizomycotina</taxon>
        <taxon>Dothideomycetes</taxon>
        <taxon>Dothideomycetidae</taxon>
        <taxon>Mycosphaerellales</taxon>
        <taxon>Extremaceae</taxon>
        <taxon>Vermiconidia</taxon>
    </lineage>
</organism>
<feature type="transmembrane region" description="Helical" evidence="2">
    <location>
        <begin position="392"/>
        <end position="414"/>
    </location>
</feature>
<feature type="transmembrane region" description="Helical" evidence="2">
    <location>
        <begin position="426"/>
        <end position="446"/>
    </location>
</feature>
<evidence type="ECO:0000259" key="3">
    <source>
        <dbReference type="Pfam" id="PF12051"/>
    </source>
</evidence>
<dbReference type="InterPro" id="IPR053001">
    <property type="entry name" value="MNNG_permease-like"/>
</dbReference>
<evidence type="ECO:0000313" key="5">
    <source>
        <dbReference type="Proteomes" id="UP001345827"/>
    </source>
</evidence>